<name>A0ABY5YCY9_9FLAO</name>
<accession>A0ABY5YCY9</accession>
<dbReference type="SUPFAM" id="SSF53448">
    <property type="entry name" value="Nucleotide-diphospho-sugar transferases"/>
    <property type="match status" value="1"/>
</dbReference>
<sequence>MAAGQSSRMRGIKQLLPWKGTFLLQHIVNVVKNIQPQKIKMVLGANIEKIKSRLEINEGMVDIIENPTWQNGLGNSIAVGVASILKSNPLPKGILICLADQPLVTEEYLMDLLDNFKTNKVDVVASNYGKRIGVPAVFGPSIYKELLGLNSDYGAKEILRKKSTAMLSLDAYGLLADIDTPSAYEKIYNENHNS</sequence>
<dbReference type="PANTHER" id="PTHR43777">
    <property type="entry name" value="MOLYBDENUM COFACTOR CYTIDYLYLTRANSFERASE"/>
    <property type="match status" value="1"/>
</dbReference>
<dbReference type="InterPro" id="IPR029044">
    <property type="entry name" value="Nucleotide-diphossugar_trans"/>
</dbReference>
<keyword evidence="3" id="KW-1185">Reference proteome</keyword>
<dbReference type="Pfam" id="PF12804">
    <property type="entry name" value="NTP_transf_3"/>
    <property type="match status" value="1"/>
</dbReference>
<dbReference type="PANTHER" id="PTHR43777:SF1">
    <property type="entry name" value="MOLYBDENUM COFACTOR CYTIDYLYLTRANSFERASE"/>
    <property type="match status" value="1"/>
</dbReference>
<dbReference type="CDD" id="cd04182">
    <property type="entry name" value="GT_2_like_f"/>
    <property type="match status" value="1"/>
</dbReference>
<dbReference type="Gene3D" id="3.90.550.10">
    <property type="entry name" value="Spore Coat Polysaccharide Biosynthesis Protein SpsA, Chain A"/>
    <property type="match status" value="1"/>
</dbReference>
<dbReference type="Proteomes" id="UP001059209">
    <property type="component" value="Chromosome"/>
</dbReference>
<feature type="domain" description="MobA-like NTP transferase" evidence="1">
    <location>
        <begin position="1"/>
        <end position="162"/>
    </location>
</feature>
<evidence type="ECO:0000259" key="1">
    <source>
        <dbReference type="Pfam" id="PF12804"/>
    </source>
</evidence>
<gene>
    <name evidence="2" type="ORF">NYZ99_10305</name>
</gene>
<organism evidence="2 3">
    <name type="scientific">Maribacter litopenaei</name>
    <dbReference type="NCBI Taxonomy" id="2976127"/>
    <lineage>
        <taxon>Bacteria</taxon>
        <taxon>Pseudomonadati</taxon>
        <taxon>Bacteroidota</taxon>
        <taxon>Flavobacteriia</taxon>
        <taxon>Flavobacteriales</taxon>
        <taxon>Flavobacteriaceae</taxon>
        <taxon>Maribacter</taxon>
    </lineage>
</organism>
<dbReference type="InterPro" id="IPR025877">
    <property type="entry name" value="MobA-like_NTP_Trfase"/>
</dbReference>
<proteinExistence type="predicted"/>
<evidence type="ECO:0000313" key="3">
    <source>
        <dbReference type="Proteomes" id="UP001059209"/>
    </source>
</evidence>
<reference evidence="2" key="1">
    <citation type="submission" date="2022-09" db="EMBL/GenBank/DDBJ databases">
        <title>Maribacter litopenaei sp. nov., isolated from the intestinal tract of the Pacific White Shrimp, Litopenaeus vannamei.</title>
        <authorList>
            <person name="Kim S.Y."/>
            <person name="Hwang C.Y."/>
        </authorList>
    </citation>
    <scope>NUCLEOTIDE SEQUENCE</scope>
    <source>
        <strain evidence="2">HL-LV01</strain>
    </source>
</reference>
<protein>
    <submittedName>
        <fullName evidence="2">Nucleotidyltransferase family protein</fullName>
    </submittedName>
</protein>
<dbReference type="EMBL" id="CP104205">
    <property type="protein sequence ID" value="UWX56589.1"/>
    <property type="molecule type" value="Genomic_DNA"/>
</dbReference>
<evidence type="ECO:0000313" key="2">
    <source>
        <dbReference type="EMBL" id="UWX56589.1"/>
    </source>
</evidence>